<dbReference type="InterPro" id="IPR047057">
    <property type="entry name" value="MerR_fam"/>
</dbReference>
<dbReference type="InterPro" id="IPR009061">
    <property type="entry name" value="DNA-bd_dom_put_sf"/>
</dbReference>
<dbReference type="GO" id="GO:0003677">
    <property type="term" value="F:DNA binding"/>
    <property type="evidence" value="ECO:0007669"/>
    <property type="project" value="UniProtKB-KW"/>
</dbReference>
<evidence type="ECO:0000256" key="1">
    <source>
        <dbReference type="ARBA" id="ARBA00022491"/>
    </source>
</evidence>
<dbReference type="InterPro" id="IPR000551">
    <property type="entry name" value="MerR-type_HTH_dom"/>
</dbReference>
<dbReference type="OrthoDB" id="9808480at2"/>
<organism evidence="7 8">
    <name type="scientific">Paraglaciecola mesophila</name>
    <dbReference type="NCBI Taxonomy" id="197222"/>
    <lineage>
        <taxon>Bacteria</taxon>
        <taxon>Pseudomonadati</taxon>
        <taxon>Pseudomonadota</taxon>
        <taxon>Gammaproteobacteria</taxon>
        <taxon>Alteromonadales</taxon>
        <taxon>Alteromonadaceae</taxon>
        <taxon>Paraglaciecola</taxon>
    </lineage>
</organism>
<evidence type="ECO:0000259" key="6">
    <source>
        <dbReference type="PROSITE" id="PS50937"/>
    </source>
</evidence>
<dbReference type="EMBL" id="CP047656">
    <property type="protein sequence ID" value="QHJ13988.1"/>
    <property type="molecule type" value="Genomic_DNA"/>
</dbReference>
<name>A0A857JRC8_9ALTE</name>
<dbReference type="RefSeq" id="WP_160182029.1">
    <property type="nucleotide sequence ID" value="NZ_CP047656.1"/>
</dbReference>
<evidence type="ECO:0000313" key="7">
    <source>
        <dbReference type="EMBL" id="QHJ13988.1"/>
    </source>
</evidence>
<dbReference type="GO" id="GO:0003700">
    <property type="term" value="F:DNA-binding transcription factor activity"/>
    <property type="evidence" value="ECO:0007669"/>
    <property type="project" value="InterPro"/>
</dbReference>
<feature type="domain" description="HTH merR-type" evidence="6">
    <location>
        <begin position="1"/>
        <end position="68"/>
    </location>
</feature>
<proteinExistence type="predicted"/>
<gene>
    <name evidence="7" type="ORF">FX988_04270</name>
</gene>
<keyword evidence="3" id="KW-0238">DNA-binding</keyword>
<accession>A0A857JRC8</accession>
<dbReference type="Pfam" id="PF13411">
    <property type="entry name" value="MerR_1"/>
    <property type="match status" value="1"/>
</dbReference>
<evidence type="ECO:0000256" key="3">
    <source>
        <dbReference type="ARBA" id="ARBA00023125"/>
    </source>
</evidence>
<dbReference type="PROSITE" id="PS00552">
    <property type="entry name" value="HTH_MERR_1"/>
    <property type="match status" value="1"/>
</dbReference>
<keyword evidence="2" id="KW-0805">Transcription regulation</keyword>
<evidence type="ECO:0000256" key="4">
    <source>
        <dbReference type="ARBA" id="ARBA00023163"/>
    </source>
</evidence>
<dbReference type="PROSITE" id="PS50937">
    <property type="entry name" value="HTH_MERR_2"/>
    <property type="match status" value="1"/>
</dbReference>
<dbReference type="PANTHER" id="PTHR30204:SF69">
    <property type="entry name" value="MERR-FAMILY TRANSCRIPTIONAL REGULATOR"/>
    <property type="match status" value="1"/>
</dbReference>
<dbReference type="PRINTS" id="PR00040">
    <property type="entry name" value="HTHMERR"/>
</dbReference>
<keyword evidence="5" id="KW-0175">Coiled coil</keyword>
<dbReference type="PANTHER" id="PTHR30204">
    <property type="entry name" value="REDOX-CYCLING DRUG-SENSING TRANSCRIPTIONAL ACTIVATOR SOXR"/>
    <property type="match status" value="1"/>
</dbReference>
<evidence type="ECO:0000256" key="2">
    <source>
        <dbReference type="ARBA" id="ARBA00023015"/>
    </source>
</evidence>
<keyword evidence="1" id="KW-0678">Repressor</keyword>
<dbReference type="SMART" id="SM00422">
    <property type="entry name" value="HTH_MERR"/>
    <property type="match status" value="1"/>
</dbReference>
<dbReference type="SUPFAM" id="SSF46955">
    <property type="entry name" value="Putative DNA-binding domain"/>
    <property type="match status" value="1"/>
</dbReference>
<protein>
    <submittedName>
        <fullName evidence="7">Mercuric resistance operon regulatory protein</fullName>
    </submittedName>
</protein>
<dbReference type="AlphaFoldDB" id="A0A857JRC8"/>
<dbReference type="Proteomes" id="UP000464524">
    <property type="component" value="Chromosome"/>
</dbReference>
<keyword evidence="8" id="KW-1185">Reference proteome</keyword>
<evidence type="ECO:0000256" key="5">
    <source>
        <dbReference type="SAM" id="Coils"/>
    </source>
</evidence>
<feature type="coiled-coil region" evidence="5">
    <location>
        <begin position="78"/>
        <end position="112"/>
    </location>
</feature>
<dbReference type="KEGG" id="pmes:FX988_04270"/>
<evidence type="ECO:0000313" key="8">
    <source>
        <dbReference type="Proteomes" id="UP000464524"/>
    </source>
</evidence>
<dbReference type="Gene3D" id="1.10.1660.10">
    <property type="match status" value="1"/>
</dbReference>
<keyword evidence="4" id="KW-0804">Transcription</keyword>
<sequence length="133" mass="14960">MKIGELAQQSGVATSTIRFYESKGLLPSTRNSNGYRQYTAESVRQIQLIRFSQSLGFSLDEMPSAATVEEGFEHDLILKRLEAKRQEAHLLLAQMQAKTERLDKLIALLKENSADGQCLPEQTLSKLLNEANY</sequence>
<reference evidence="7 8" key="1">
    <citation type="submission" date="2019-12" db="EMBL/GenBank/DDBJ databases">
        <title>Genome sequencing and assembly of endphytes of Porphyra tenera.</title>
        <authorList>
            <person name="Park J.M."/>
            <person name="Shin R."/>
            <person name="Jo S.H."/>
        </authorList>
    </citation>
    <scope>NUCLEOTIDE SEQUENCE [LARGE SCALE GENOMIC DNA]</scope>
    <source>
        <strain evidence="7 8">GPM4</strain>
    </source>
</reference>